<sequence length="74" mass="8422">MFLLSPQSLWYRPRFYLGSFLSFLSFFRTISDTCTIMAYQHLRMSDIPGVPTSSDFLTSFSTAVTSANSVDSYI</sequence>
<accession>A0A9P5Y6S2</accession>
<proteinExistence type="predicted"/>
<comment type="caution">
    <text evidence="1">The sequence shown here is derived from an EMBL/GenBank/DDBJ whole genome shotgun (WGS) entry which is preliminary data.</text>
</comment>
<keyword evidence="2" id="KW-1185">Reference proteome</keyword>
<evidence type="ECO:0000313" key="1">
    <source>
        <dbReference type="EMBL" id="KAF9463227.1"/>
    </source>
</evidence>
<reference evidence="1" key="1">
    <citation type="submission" date="2020-11" db="EMBL/GenBank/DDBJ databases">
        <authorList>
            <consortium name="DOE Joint Genome Institute"/>
            <person name="Ahrendt S."/>
            <person name="Riley R."/>
            <person name="Andreopoulos W."/>
            <person name="Labutti K."/>
            <person name="Pangilinan J."/>
            <person name="Ruiz-Duenas F.J."/>
            <person name="Barrasa J.M."/>
            <person name="Sanchez-Garcia M."/>
            <person name="Camarero S."/>
            <person name="Miyauchi S."/>
            <person name="Serrano A."/>
            <person name="Linde D."/>
            <person name="Babiker R."/>
            <person name="Drula E."/>
            <person name="Ayuso-Fernandez I."/>
            <person name="Pacheco R."/>
            <person name="Padilla G."/>
            <person name="Ferreira P."/>
            <person name="Barriuso J."/>
            <person name="Kellner H."/>
            <person name="Castanera R."/>
            <person name="Alfaro M."/>
            <person name="Ramirez L."/>
            <person name="Pisabarro A.G."/>
            <person name="Kuo A."/>
            <person name="Tritt A."/>
            <person name="Lipzen A."/>
            <person name="He G."/>
            <person name="Yan M."/>
            <person name="Ng V."/>
            <person name="Cullen D."/>
            <person name="Martin F."/>
            <person name="Rosso M.-N."/>
            <person name="Henrissat B."/>
            <person name="Hibbett D."/>
            <person name="Martinez A.T."/>
            <person name="Grigoriev I.V."/>
        </authorList>
    </citation>
    <scope>NUCLEOTIDE SEQUENCE</scope>
    <source>
        <strain evidence="1">CBS 247.69</strain>
    </source>
</reference>
<protein>
    <submittedName>
        <fullName evidence="1">Uncharacterized protein</fullName>
    </submittedName>
</protein>
<dbReference type="Proteomes" id="UP000807353">
    <property type="component" value="Unassembled WGS sequence"/>
</dbReference>
<name>A0A9P5Y6S2_9AGAR</name>
<organism evidence="1 2">
    <name type="scientific">Collybia nuda</name>
    <dbReference type="NCBI Taxonomy" id="64659"/>
    <lineage>
        <taxon>Eukaryota</taxon>
        <taxon>Fungi</taxon>
        <taxon>Dikarya</taxon>
        <taxon>Basidiomycota</taxon>
        <taxon>Agaricomycotina</taxon>
        <taxon>Agaricomycetes</taxon>
        <taxon>Agaricomycetidae</taxon>
        <taxon>Agaricales</taxon>
        <taxon>Tricholomatineae</taxon>
        <taxon>Clitocybaceae</taxon>
        <taxon>Collybia</taxon>
    </lineage>
</organism>
<dbReference type="EMBL" id="MU150264">
    <property type="protein sequence ID" value="KAF9463227.1"/>
    <property type="molecule type" value="Genomic_DNA"/>
</dbReference>
<dbReference type="AlphaFoldDB" id="A0A9P5Y6S2"/>
<evidence type="ECO:0000313" key="2">
    <source>
        <dbReference type="Proteomes" id="UP000807353"/>
    </source>
</evidence>
<gene>
    <name evidence="1" type="ORF">BDZ94DRAFT_1259421</name>
</gene>